<dbReference type="KEGG" id="cgh:CGC50_03415"/>
<proteinExistence type="predicted"/>
<evidence type="ECO:0000313" key="1">
    <source>
        <dbReference type="EMBL" id="ATA86289.1"/>
    </source>
</evidence>
<accession>A0A250FMA9</accession>
<protein>
    <submittedName>
        <fullName evidence="1">Uncharacterized protein</fullName>
    </submittedName>
</protein>
<dbReference type="RefSeq" id="WP_095909687.1">
    <property type="nucleotide sequence ID" value="NZ_CP022386.1"/>
</dbReference>
<sequence>MWYFLISNSDSYIEIQGSYDRVRKIFFSDQREPIENLELTAIAQEGLTKEILLEVDYLEDVIMGGIPVFSARFKEVIQPHLNGEMDFVLCKVLVKNDSYLFYAVRINTIMPIIDYEKSGHRELARGGTIIDDPIIIKEDIAPNLLIVRDVKYKSNFAVSNILKELIEKENLKVGFYRD</sequence>
<evidence type="ECO:0000313" key="2">
    <source>
        <dbReference type="Proteomes" id="UP000217250"/>
    </source>
</evidence>
<dbReference type="AlphaFoldDB" id="A0A250FMA9"/>
<dbReference type="Proteomes" id="UP000217250">
    <property type="component" value="Chromosome"/>
</dbReference>
<dbReference type="GeneID" id="84807609"/>
<gene>
    <name evidence="1" type="ORF">CGC50_03415</name>
</gene>
<reference evidence="2" key="1">
    <citation type="submission" date="2017-06" db="EMBL/GenBank/DDBJ databases">
        <title>Capnocytophaga spp. assemblies.</title>
        <authorList>
            <person name="Gulvik C.A."/>
        </authorList>
    </citation>
    <scope>NUCLEOTIDE SEQUENCE [LARGE SCALE GENOMIC DNA]</scope>
    <source>
        <strain evidence="2">H1496</strain>
    </source>
</reference>
<dbReference type="OrthoDB" id="1495137at2"/>
<dbReference type="EMBL" id="CP022386">
    <property type="protein sequence ID" value="ATA86289.1"/>
    <property type="molecule type" value="Genomic_DNA"/>
</dbReference>
<name>A0A250FMA9_9FLAO</name>
<organism evidence="1 2">
    <name type="scientific">Capnocytophaga gingivalis</name>
    <dbReference type="NCBI Taxonomy" id="1017"/>
    <lineage>
        <taxon>Bacteria</taxon>
        <taxon>Pseudomonadati</taxon>
        <taxon>Bacteroidota</taxon>
        <taxon>Flavobacteriia</taxon>
        <taxon>Flavobacteriales</taxon>
        <taxon>Flavobacteriaceae</taxon>
        <taxon>Capnocytophaga</taxon>
    </lineage>
</organism>